<evidence type="ECO:0000313" key="3">
    <source>
        <dbReference type="Proteomes" id="UP000017836"/>
    </source>
</evidence>
<proteinExistence type="predicted"/>
<protein>
    <recommendedName>
        <fullName evidence="1">Aminotransferase-like plant mobile domain-containing protein</fullName>
    </recommendedName>
</protein>
<dbReference type="PANTHER" id="PTHR46033:SF1">
    <property type="entry name" value="PROTEIN MAIN-LIKE 2"/>
    <property type="match status" value="1"/>
</dbReference>
<gene>
    <name evidence="2" type="ORF">AMTR_s00001p00255410</name>
</gene>
<dbReference type="InterPro" id="IPR019557">
    <property type="entry name" value="AminoTfrase-like_pln_mobile"/>
</dbReference>
<dbReference type="InterPro" id="IPR044824">
    <property type="entry name" value="MAIN-like"/>
</dbReference>
<organism evidence="2 3">
    <name type="scientific">Amborella trichopoda</name>
    <dbReference type="NCBI Taxonomy" id="13333"/>
    <lineage>
        <taxon>Eukaryota</taxon>
        <taxon>Viridiplantae</taxon>
        <taxon>Streptophyta</taxon>
        <taxon>Embryophyta</taxon>
        <taxon>Tracheophyta</taxon>
        <taxon>Spermatophyta</taxon>
        <taxon>Magnoliopsida</taxon>
        <taxon>Amborellales</taxon>
        <taxon>Amborellaceae</taxon>
        <taxon>Amborella</taxon>
    </lineage>
</organism>
<feature type="domain" description="Aminotransferase-like plant mobile" evidence="1">
    <location>
        <begin position="1"/>
        <end position="145"/>
    </location>
</feature>
<accession>W1NME2</accession>
<sequence>MTPNLFDVYTILGLFMDDEPVTCCPISDLRKFIEDNLGIVPTEGNLTTIKHLWSKVHFWELPPDASPVQIVRYIRSYLLFLISVIIFADASVATVPTRYLQFLEDIEQANKYARGAAALAYLYRSLEKTCTFKRRHFSGSATLMQDDRHEAFKTVMCVTTMIFDDIAEPYMPDLVCRQFGAKQGILRNPLSVDIEVDTANGLPSKEYKAWYDQVSHSIIRNVVNLPIDILQFRNQEEEEVVPAQALTLIQKWYPEVYSRVNNAFEILSKFVPVDMEDVEARMELLLREVNEEAIQEEGEQDVVGETSRTVVDDLAPSTQPAIEERRRHNTT</sequence>
<reference evidence="3" key="1">
    <citation type="journal article" date="2013" name="Science">
        <title>The Amborella genome and the evolution of flowering plants.</title>
        <authorList>
            <consortium name="Amborella Genome Project"/>
        </authorList>
    </citation>
    <scope>NUCLEOTIDE SEQUENCE [LARGE SCALE GENOMIC DNA]</scope>
</reference>
<evidence type="ECO:0000259" key="1">
    <source>
        <dbReference type="Pfam" id="PF10536"/>
    </source>
</evidence>
<keyword evidence="3" id="KW-1185">Reference proteome</keyword>
<dbReference type="Gramene" id="ERM96459">
    <property type="protein sequence ID" value="ERM96459"/>
    <property type="gene ID" value="AMTR_s00001p00255410"/>
</dbReference>
<dbReference type="HOGENOM" id="CLU_058703_0_0_1"/>
<dbReference type="PANTHER" id="PTHR46033">
    <property type="entry name" value="PROTEIN MAIN-LIKE 2"/>
    <property type="match status" value="1"/>
</dbReference>
<dbReference type="OMA" id="CECHQPD"/>
<dbReference type="AlphaFoldDB" id="W1NME2"/>
<dbReference type="EMBL" id="KI397142">
    <property type="protein sequence ID" value="ERM96459.1"/>
    <property type="molecule type" value="Genomic_DNA"/>
</dbReference>
<dbReference type="Pfam" id="PF10536">
    <property type="entry name" value="PMD"/>
    <property type="match status" value="1"/>
</dbReference>
<name>W1NME2_AMBTC</name>
<evidence type="ECO:0000313" key="2">
    <source>
        <dbReference type="EMBL" id="ERM96459.1"/>
    </source>
</evidence>
<dbReference type="Proteomes" id="UP000017836">
    <property type="component" value="Unassembled WGS sequence"/>
</dbReference>
<dbReference type="GO" id="GO:0010073">
    <property type="term" value="P:meristem maintenance"/>
    <property type="evidence" value="ECO:0007669"/>
    <property type="project" value="InterPro"/>
</dbReference>